<organism evidence="3 4">
    <name type="scientific">Frankia alni (strain DSM 45986 / CECT 9034 / ACN14a)</name>
    <dbReference type="NCBI Taxonomy" id="326424"/>
    <lineage>
        <taxon>Bacteria</taxon>
        <taxon>Bacillati</taxon>
        <taxon>Actinomycetota</taxon>
        <taxon>Actinomycetes</taxon>
        <taxon>Frankiales</taxon>
        <taxon>Frankiaceae</taxon>
        <taxon>Frankia</taxon>
    </lineage>
</organism>
<dbReference type="STRING" id="326424.FRAAL0369"/>
<name>Q0RTQ3_FRAAA</name>
<evidence type="ECO:0000313" key="3">
    <source>
        <dbReference type="EMBL" id="CAJ59045.1"/>
    </source>
</evidence>
<gene>
    <name evidence="3" type="ordered locus">FRAAL0369</name>
</gene>
<dbReference type="Proteomes" id="UP000000657">
    <property type="component" value="Chromosome"/>
</dbReference>
<keyword evidence="1" id="KW-0472">Membrane</keyword>
<keyword evidence="1" id="KW-1133">Transmembrane helix</keyword>
<keyword evidence="1" id="KW-0812">Transmembrane</keyword>
<dbReference type="OrthoDB" id="3505460at2"/>
<evidence type="ECO:0000259" key="2">
    <source>
        <dbReference type="Pfam" id="PF21806"/>
    </source>
</evidence>
<feature type="domain" description="DUF6879" evidence="2">
    <location>
        <begin position="185"/>
        <end position="307"/>
    </location>
</feature>
<accession>Q0RTQ3</accession>
<protein>
    <recommendedName>
        <fullName evidence="2">DUF6879 domain-containing protein</fullName>
    </recommendedName>
</protein>
<dbReference type="EMBL" id="CT573213">
    <property type="protein sequence ID" value="CAJ59045.1"/>
    <property type="molecule type" value="Genomic_DNA"/>
</dbReference>
<evidence type="ECO:0000313" key="4">
    <source>
        <dbReference type="Proteomes" id="UP000000657"/>
    </source>
</evidence>
<sequence length="317" mass="34787">MRPLLQRISIALLTGAVSFGLTKLARGSLVSTLTLAVFVAGSVLVVEFLRDVERSMTSTENMISHVNNATRLREAIEGSALDVLPTGSRPVQGLINNVVGFTPPSPILGRLVVSEIRDLTELVQGLTTEIGRRSAYAASCEGEDRNWLLALTGAATGRILATSTTAADGGQGKFEDGFWKTELGRAYLNAQRAAVDRGVEIRRVFILTDPEILASDDFIRTCEKQLKAGIEVRTNEVLSNSPSTRNDWTATFKDFILFDDEVSYEVDLEGIPPTLSIARTNLRYHPVTILDRRTRFEEIWEASTPFRLPQPSPPPDA</sequence>
<dbReference type="eggNOG" id="ENOG5032RDI">
    <property type="taxonomic scope" value="Bacteria"/>
</dbReference>
<feature type="transmembrane region" description="Helical" evidence="1">
    <location>
        <begin position="28"/>
        <end position="49"/>
    </location>
</feature>
<proteinExistence type="predicted"/>
<dbReference type="HOGENOM" id="CLU_072321_0_0_11"/>
<keyword evidence="4" id="KW-1185">Reference proteome</keyword>
<dbReference type="InterPro" id="IPR049244">
    <property type="entry name" value="DUF6879"/>
</dbReference>
<reference evidence="3 4" key="1">
    <citation type="journal article" date="2007" name="Genome Res.">
        <title>Genome characteristics of facultatively symbiotic Frankia sp. strains reflect host range and host plant biogeography.</title>
        <authorList>
            <person name="Normand P."/>
            <person name="Lapierre P."/>
            <person name="Tisa L.S."/>
            <person name="Gogarten J.P."/>
            <person name="Alloisio N."/>
            <person name="Bagnarol E."/>
            <person name="Bassi C.A."/>
            <person name="Berry A.M."/>
            <person name="Bickhart D.M."/>
            <person name="Choisne N."/>
            <person name="Couloux A."/>
            <person name="Cournoyer B."/>
            <person name="Cruveiller S."/>
            <person name="Daubin V."/>
            <person name="Demange N."/>
            <person name="Francino M.P."/>
            <person name="Goltsman E."/>
            <person name="Huang Y."/>
            <person name="Kopp O.R."/>
            <person name="Labarre L."/>
            <person name="Lapidus A."/>
            <person name="Lavire C."/>
            <person name="Marechal J."/>
            <person name="Martinez M."/>
            <person name="Mastronunzio J.E."/>
            <person name="Mullin B.C."/>
            <person name="Niemann J."/>
            <person name="Pujic P."/>
            <person name="Rawnsley T."/>
            <person name="Rouy Z."/>
            <person name="Schenowitz C."/>
            <person name="Sellstedt A."/>
            <person name="Tavares F."/>
            <person name="Tomkins J.P."/>
            <person name="Vallenet D."/>
            <person name="Valverde C."/>
            <person name="Wall L.G."/>
            <person name="Wang Y."/>
            <person name="Medigue C."/>
            <person name="Benson D.R."/>
        </authorList>
    </citation>
    <scope>NUCLEOTIDE SEQUENCE [LARGE SCALE GENOMIC DNA]</scope>
    <source>
        <strain evidence="4">DSM 45986 / CECT 9034 / ACN14a</strain>
    </source>
</reference>
<evidence type="ECO:0000256" key="1">
    <source>
        <dbReference type="SAM" id="Phobius"/>
    </source>
</evidence>
<dbReference type="KEGG" id="fal:FRAAL0369"/>
<dbReference type="Pfam" id="PF21806">
    <property type="entry name" value="DUF6879"/>
    <property type="match status" value="1"/>
</dbReference>
<dbReference type="AlphaFoldDB" id="Q0RTQ3"/>